<dbReference type="Proteomes" id="UP001280121">
    <property type="component" value="Unassembled WGS sequence"/>
</dbReference>
<gene>
    <name evidence="2" type="ORF">Ddye_000112</name>
</gene>
<keyword evidence="3" id="KW-1185">Reference proteome</keyword>
<feature type="compositionally biased region" description="Polar residues" evidence="1">
    <location>
        <begin position="1"/>
        <end position="12"/>
    </location>
</feature>
<evidence type="ECO:0000313" key="3">
    <source>
        <dbReference type="Proteomes" id="UP001280121"/>
    </source>
</evidence>
<evidence type="ECO:0000313" key="2">
    <source>
        <dbReference type="EMBL" id="KAK2661538.1"/>
    </source>
</evidence>
<organism evidence="2 3">
    <name type="scientific">Dipteronia dyeriana</name>
    <dbReference type="NCBI Taxonomy" id="168575"/>
    <lineage>
        <taxon>Eukaryota</taxon>
        <taxon>Viridiplantae</taxon>
        <taxon>Streptophyta</taxon>
        <taxon>Embryophyta</taxon>
        <taxon>Tracheophyta</taxon>
        <taxon>Spermatophyta</taxon>
        <taxon>Magnoliopsida</taxon>
        <taxon>eudicotyledons</taxon>
        <taxon>Gunneridae</taxon>
        <taxon>Pentapetalae</taxon>
        <taxon>rosids</taxon>
        <taxon>malvids</taxon>
        <taxon>Sapindales</taxon>
        <taxon>Sapindaceae</taxon>
        <taxon>Hippocastanoideae</taxon>
        <taxon>Acereae</taxon>
        <taxon>Dipteronia</taxon>
    </lineage>
</organism>
<comment type="caution">
    <text evidence="2">The sequence shown here is derived from an EMBL/GenBank/DDBJ whole genome shotgun (WGS) entry which is preliminary data.</text>
</comment>
<proteinExistence type="predicted"/>
<sequence>MSNVPLRVNTSELRPEVRPDAAYSRSPRDNNDAKPTISDGLSLVASKDKSIYTRAHRGQQFPANRIFFKTLSFLIFDTQSHLTHLPPPAEIHVLFFTLTWKKVRSNSNYLPINLIRRIPIRRLIS</sequence>
<dbReference type="AlphaFoldDB" id="A0AAD9XMB2"/>
<evidence type="ECO:0000256" key="1">
    <source>
        <dbReference type="SAM" id="MobiDB-lite"/>
    </source>
</evidence>
<accession>A0AAD9XMB2</accession>
<reference evidence="2" key="1">
    <citation type="journal article" date="2023" name="Plant J.">
        <title>Genome sequences and population genomics provide insights into the demographic history, inbreeding, and mutation load of two 'living fossil' tree species of Dipteronia.</title>
        <authorList>
            <person name="Feng Y."/>
            <person name="Comes H.P."/>
            <person name="Chen J."/>
            <person name="Zhu S."/>
            <person name="Lu R."/>
            <person name="Zhang X."/>
            <person name="Li P."/>
            <person name="Qiu J."/>
            <person name="Olsen K.M."/>
            <person name="Qiu Y."/>
        </authorList>
    </citation>
    <scope>NUCLEOTIDE SEQUENCE</scope>
    <source>
        <strain evidence="2">KIB01</strain>
    </source>
</reference>
<name>A0AAD9XMB2_9ROSI</name>
<dbReference type="EMBL" id="JANJYI010000001">
    <property type="protein sequence ID" value="KAK2661538.1"/>
    <property type="molecule type" value="Genomic_DNA"/>
</dbReference>
<protein>
    <submittedName>
        <fullName evidence="2">Uncharacterized protein</fullName>
    </submittedName>
</protein>
<feature type="region of interest" description="Disordered" evidence="1">
    <location>
        <begin position="1"/>
        <end position="39"/>
    </location>
</feature>